<comment type="caution">
    <text evidence="1">The sequence shown here is derived from an EMBL/GenBank/DDBJ whole genome shotgun (WGS) entry which is preliminary data.</text>
</comment>
<sequence>MKVDEYGTGQLHTEIFATEDNCFLWRRRHLVGGTATAVAVGIRDAEFLDSSPHLAVGRPDGDTVVYTAPGSRSLARIIWPPAPAQLPPTAAMTTVGRALRDLNACTTPLTAPGPPPALGRLSRWLRTGDGKDGAARLHQLCTDRMGPTQLRTLDDWCHAASAGTTGHVLLHGEPSLGLVVPGPDGHDTVLLTGESLCHGRPEHDMGWLLGELAEMADVAARHLPDGTTTPFAAMAEALSAGRDWTPDPVLLGRTATLRRMAHLVDFAGHVGWSDGITGYVDTLAALVGDDGRTVLSPLQ</sequence>
<dbReference type="EMBL" id="BAAABX010000004">
    <property type="protein sequence ID" value="GAA0385808.1"/>
    <property type="molecule type" value="Genomic_DNA"/>
</dbReference>
<proteinExistence type="predicted"/>
<evidence type="ECO:0000313" key="1">
    <source>
        <dbReference type="EMBL" id="GAA0385808.1"/>
    </source>
</evidence>
<keyword evidence="2" id="KW-1185">Reference proteome</keyword>
<protein>
    <recommendedName>
        <fullName evidence="3">Aminoglycoside phosphotransferase domain-containing protein</fullName>
    </recommendedName>
</protein>
<dbReference type="RefSeq" id="WP_344018884.1">
    <property type="nucleotide sequence ID" value="NZ_BAAABX010000004.1"/>
</dbReference>
<reference evidence="2" key="1">
    <citation type="journal article" date="2019" name="Int. J. Syst. Evol. Microbiol.">
        <title>The Global Catalogue of Microorganisms (GCM) 10K type strain sequencing project: providing services to taxonomists for standard genome sequencing and annotation.</title>
        <authorList>
            <consortium name="The Broad Institute Genomics Platform"/>
            <consortium name="The Broad Institute Genome Sequencing Center for Infectious Disease"/>
            <person name="Wu L."/>
            <person name="Ma J."/>
        </authorList>
    </citation>
    <scope>NUCLEOTIDE SEQUENCE [LARGE SCALE GENOMIC DNA]</scope>
    <source>
        <strain evidence="2">JCM 4788</strain>
    </source>
</reference>
<name>A0ABP3I0L9_9ACTN</name>
<accession>A0ABP3I0L9</accession>
<organism evidence="1 2">
    <name type="scientific">Streptomyces luteireticuli</name>
    <dbReference type="NCBI Taxonomy" id="173858"/>
    <lineage>
        <taxon>Bacteria</taxon>
        <taxon>Bacillati</taxon>
        <taxon>Actinomycetota</taxon>
        <taxon>Actinomycetes</taxon>
        <taxon>Kitasatosporales</taxon>
        <taxon>Streptomycetaceae</taxon>
        <taxon>Streptomyces</taxon>
    </lineage>
</organism>
<gene>
    <name evidence="1" type="ORF">GCM10010357_03260</name>
</gene>
<dbReference type="Proteomes" id="UP001500879">
    <property type="component" value="Unassembled WGS sequence"/>
</dbReference>
<evidence type="ECO:0008006" key="3">
    <source>
        <dbReference type="Google" id="ProtNLM"/>
    </source>
</evidence>
<evidence type="ECO:0000313" key="2">
    <source>
        <dbReference type="Proteomes" id="UP001500879"/>
    </source>
</evidence>